<keyword evidence="8" id="KW-1185">Reference proteome</keyword>
<dbReference type="InterPro" id="IPR036259">
    <property type="entry name" value="MFS_trans_sf"/>
</dbReference>
<keyword evidence="3 6" id="KW-0812">Transmembrane</keyword>
<keyword evidence="5 6" id="KW-0472">Membrane</keyword>
<gene>
    <name evidence="7" type="ORF">NEF87_002923</name>
</gene>
<name>A0ABY6HTF8_9ARCH</name>
<evidence type="ECO:0000313" key="8">
    <source>
        <dbReference type="Proteomes" id="UP001208689"/>
    </source>
</evidence>
<dbReference type="PANTHER" id="PTHR43385:SF1">
    <property type="entry name" value="RIBOFLAVIN TRANSPORTER RIBJ"/>
    <property type="match status" value="1"/>
</dbReference>
<dbReference type="InterPro" id="IPR011701">
    <property type="entry name" value="MFS"/>
</dbReference>
<dbReference type="Gene3D" id="1.20.1250.20">
    <property type="entry name" value="MFS general substrate transporter like domains"/>
    <property type="match status" value="2"/>
</dbReference>
<dbReference type="EMBL" id="CP104013">
    <property type="protein sequence ID" value="UYP46638.1"/>
    <property type="molecule type" value="Genomic_DNA"/>
</dbReference>
<dbReference type="Pfam" id="PF07690">
    <property type="entry name" value="MFS_1"/>
    <property type="match status" value="2"/>
</dbReference>
<feature type="transmembrane region" description="Helical" evidence="6">
    <location>
        <begin position="81"/>
        <end position="100"/>
    </location>
</feature>
<dbReference type="PANTHER" id="PTHR43385">
    <property type="entry name" value="RIBOFLAVIN TRANSPORTER RIBJ"/>
    <property type="match status" value="1"/>
</dbReference>
<dbReference type="CDD" id="cd17353">
    <property type="entry name" value="MFS_OFA_like"/>
    <property type="match status" value="1"/>
</dbReference>
<dbReference type="SUPFAM" id="SSF103473">
    <property type="entry name" value="MFS general substrate transporter"/>
    <property type="match status" value="1"/>
</dbReference>
<reference evidence="7" key="1">
    <citation type="submission" date="2022-09" db="EMBL/GenBank/DDBJ databases">
        <title>Actin cytoskeleton and complex cell architecture in an #Asgard archaeon.</title>
        <authorList>
            <person name="Ponce Toledo R.I."/>
            <person name="Schleper C."/>
            <person name="Rodrigues Oliveira T."/>
            <person name="Wollweber F."/>
            <person name="Xu J."/>
            <person name="Rittmann S."/>
            <person name="Klingl A."/>
            <person name="Pilhofer M."/>
        </authorList>
    </citation>
    <scope>NUCLEOTIDE SEQUENCE</scope>
    <source>
        <strain evidence="7">B-35</strain>
    </source>
</reference>
<feature type="transmembrane region" description="Helical" evidence="6">
    <location>
        <begin position="139"/>
        <end position="159"/>
    </location>
</feature>
<keyword evidence="4 6" id="KW-1133">Transmembrane helix</keyword>
<dbReference type="Proteomes" id="UP001208689">
    <property type="component" value="Chromosome"/>
</dbReference>
<feature type="transmembrane region" description="Helical" evidence="6">
    <location>
        <begin position="171"/>
        <end position="193"/>
    </location>
</feature>
<feature type="transmembrane region" description="Helical" evidence="6">
    <location>
        <begin position="396"/>
        <end position="416"/>
    </location>
</feature>
<dbReference type="InterPro" id="IPR052983">
    <property type="entry name" value="MFS_Riboflavin_Transporter"/>
</dbReference>
<feature type="transmembrane region" description="Helical" evidence="6">
    <location>
        <begin position="106"/>
        <end position="127"/>
    </location>
</feature>
<evidence type="ECO:0000256" key="3">
    <source>
        <dbReference type="ARBA" id="ARBA00022692"/>
    </source>
</evidence>
<evidence type="ECO:0008006" key="9">
    <source>
        <dbReference type="Google" id="ProtNLM"/>
    </source>
</evidence>
<protein>
    <recommendedName>
        <fullName evidence="9">MFS transporter</fullName>
    </recommendedName>
</protein>
<evidence type="ECO:0000256" key="4">
    <source>
        <dbReference type="ARBA" id="ARBA00022989"/>
    </source>
</evidence>
<feature type="transmembrane region" description="Helical" evidence="6">
    <location>
        <begin position="16"/>
        <end position="38"/>
    </location>
</feature>
<evidence type="ECO:0000256" key="1">
    <source>
        <dbReference type="ARBA" id="ARBA00004141"/>
    </source>
</evidence>
<feature type="transmembrane region" description="Helical" evidence="6">
    <location>
        <begin position="372"/>
        <end position="390"/>
    </location>
</feature>
<feature type="transmembrane region" description="Helical" evidence="6">
    <location>
        <begin position="50"/>
        <end position="69"/>
    </location>
</feature>
<feature type="transmembrane region" description="Helical" evidence="6">
    <location>
        <begin position="234"/>
        <end position="255"/>
    </location>
</feature>
<keyword evidence="2" id="KW-0813">Transport</keyword>
<evidence type="ECO:0000256" key="5">
    <source>
        <dbReference type="ARBA" id="ARBA00023136"/>
    </source>
</evidence>
<accession>A0ABY6HTF8</accession>
<evidence type="ECO:0000256" key="6">
    <source>
        <dbReference type="SAM" id="Phobius"/>
    </source>
</evidence>
<sequence>MAENLQKTEKPLQNRWLVVIAAVVLELALGAIYAWGIYGSSMVALGWTDTQIQIPYSISLASFAVTTVFAGKLKEKIGPRILIIISAACLGGGYLLAGILPLSPVMLVITIGIVGGAGIGFSYALPISTGVAWFPDKKGLVTGLGMAGFGAGALIWYYLFDGIFKDMTNGLQIGFIVFGICYAVFVMFSYFFLYEPPKDYTVPGYTPPVAKTADGEAIEEFNMESKDMLKTPQFWMIFVSYMFGVGAGLMVIGIAKKWPATVLTDQGLDPTLVNTVTQLAAALIYPLFNGLGRIIWGILAEKLSWKKALLIMNSVQTVFFILIMFLVKSPVGLIIGMAVMAFNYGGNFSLFPQATREAFGSKYISQNYGWVFLSYGVGGILIPMLGAVFSDAGLQNWAFIVSAIGLAITVVLMVIYKKPQKN</sequence>
<organism evidence="7 8">
    <name type="scientific">Candidatus Lokiarchaeum ossiferum</name>
    <dbReference type="NCBI Taxonomy" id="2951803"/>
    <lineage>
        <taxon>Archaea</taxon>
        <taxon>Promethearchaeati</taxon>
        <taxon>Promethearchaeota</taxon>
        <taxon>Promethearchaeia</taxon>
        <taxon>Promethearchaeales</taxon>
        <taxon>Promethearchaeaceae</taxon>
        <taxon>Candidatus Lokiarchaeum</taxon>
    </lineage>
</organism>
<evidence type="ECO:0000256" key="2">
    <source>
        <dbReference type="ARBA" id="ARBA00022448"/>
    </source>
</evidence>
<feature type="transmembrane region" description="Helical" evidence="6">
    <location>
        <begin position="275"/>
        <end position="296"/>
    </location>
</feature>
<evidence type="ECO:0000313" key="7">
    <source>
        <dbReference type="EMBL" id="UYP46638.1"/>
    </source>
</evidence>
<proteinExistence type="predicted"/>
<comment type="subcellular location">
    <subcellularLocation>
        <location evidence="1">Membrane</location>
        <topology evidence="1">Multi-pass membrane protein</topology>
    </subcellularLocation>
</comment>